<evidence type="ECO:0000259" key="2">
    <source>
        <dbReference type="Pfam" id="PF26130"/>
    </source>
</evidence>
<evidence type="ECO:0000313" key="4">
    <source>
        <dbReference type="Proteomes" id="UP001341840"/>
    </source>
</evidence>
<keyword evidence="4" id="KW-1185">Reference proteome</keyword>
<accession>A0ABU6ST92</accession>
<evidence type="ECO:0000256" key="1">
    <source>
        <dbReference type="SAM" id="MobiDB-lite"/>
    </source>
</evidence>
<organism evidence="3 4">
    <name type="scientific">Stylosanthes scabra</name>
    <dbReference type="NCBI Taxonomy" id="79078"/>
    <lineage>
        <taxon>Eukaryota</taxon>
        <taxon>Viridiplantae</taxon>
        <taxon>Streptophyta</taxon>
        <taxon>Embryophyta</taxon>
        <taxon>Tracheophyta</taxon>
        <taxon>Spermatophyta</taxon>
        <taxon>Magnoliopsida</taxon>
        <taxon>eudicotyledons</taxon>
        <taxon>Gunneridae</taxon>
        <taxon>Pentapetalae</taxon>
        <taxon>rosids</taxon>
        <taxon>fabids</taxon>
        <taxon>Fabales</taxon>
        <taxon>Fabaceae</taxon>
        <taxon>Papilionoideae</taxon>
        <taxon>50 kb inversion clade</taxon>
        <taxon>dalbergioids sensu lato</taxon>
        <taxon>Dalbergieae</taxon>
        <taxon>Pterocarpus clade</taxon>
        <taxon>Stylosanthes</taxon>
    </lineage>
</organism>
<feature type="compositionally biased region" description="Low complexity" evidence="1">
    <location>
        <begin position="255"/>
        <end position="275"/>
    </location>
</feature>
<name>A0ABU6ST92_9FABA</name>
<protein>
    <recommendedName>
        <fullName evidence="2">PB1-like domain-containing protein</fullName>
    </recommendedName>
</protein>
<comment type="caution">
    <text evidence="3">The sequence shown here is derived from an EMBL/GenBank/DDBJ whole genome shotgun (WGS) entry which is preliminary data.</text>
</comment>
<gene>
    <name evidence="3" type="ORF">PIB30_085956</name>
</gene>
<evidence type="ECO:0000313" key="3">
    <source>
        <dbReference type="EMBL" id="MED6139659.1"/>
    </source>
</evidence>
<dbReference type="Pfam" id="PF26130">
    <property type="entry name" value="PB1-like"/>
    <property type="match status" value="1"/>
</dbReference>
<feature type="region of interest" description="Disordered" evidence="1">
    <location>
        <begin position="215"/>
        <end position="323"/>
    </location>
</feature>
<sequence length="451" mass="50773">MDPGIHFASIWHLTFADVTPVGLSVHFRQFFAELPVKSTRGTRRKQRRLRLAPGEWENEVVLVEKGVQSSVVREALSTLIDAQPSSFVECITMEGSLLLKKMVYKMEEIKVDTLDVFAMRNQYKAPGYEKIVECWWSVPSRPLQIGRRVLNTNNELLELIFYAQRNGNKIHLYEHTVSVSDLVEDCSNLIEMIPTPTQIQTEAPTIIDLESSPQKDISMKTTPPTQTHVTPTQNSNSKTANNDTTNPTRSNINYAKPTNSKPNNKPNSAKSINIKLAKPTAKSNLVKPQTRSATRVSSRETKKVVQTAINRDDESISSDSYDSVEDNLYIPRADELSSDDEDEDEIRITQVRKKDSNRKRGDAMDLKKAREEIMLEDDGLVVDSDSDVELGLVFGKDANVAGEHEEYDAYDGDSNGKDSLQMKIPLNSEDEANVVDDAHLCLRKGSWRDET</sequence>
<feature type="compositionally biased region" description="Polar residues" evidence="1">
    <location>
        <begin position="234"/>
        <end position="253"/>
    </location>
</feature>
<proteinExistence type="predicted"/>
<feature type="domain" description="PB1-like" evidence="2">
    <location>
        <begin position="103"/>
        <end position="174"/>
    </location>
</feature>
<dbReference type="InterPro" id="IPR058594">
    <property type="entry name" value="PB1-like_dom_pln"/>
</dbReference>
<feature type="compositionally biased region" description="Polar residues" evidence="1">
    <location>
        <begin position="281"/>
        <end position="296"/>
    </location>
</feature>
<reference evidence="3 4" key="1">
    <citation type="journal article" date="2023" name="Plants (Basel)">
        <title>Bridging the Gap: Combining Genomics and Transcriptomics Approaches to Understand Stylosanthes scabra, an Orphan Legume from the Brazilian Caatinga.</title>
        <authorList>
            <person name="Ferreira-Neto J.R.C."/>
            <person name="da Silva M.D."/>
            <person name="Binneck E."/>
            <person name="de Melo N.F."/>
            <person name="da Silva R.H."/>
            <person name="de Melo A.L.T.M."/>
            <person name="Pandolfi V."/>
            <person name="Bustamante F.O."/>
            <person name="Brasileiro-Vidal A.C."/>
            <person name="Benko-Iseppon A.M."/>
        </authorList>
    </citation>
    <scope>NUCLEOTIDE SEQUENCE [LARGE SCALE GENOMIC DNA]</scope>
    <source>
        <tissue evidence="3">Leaves</tissue>
    </source>
</reference>
<feature type="compositionally biased region" description="Low complexity" evidence="1">
    <location>
        <begin position="221"/>
        <end position="233"/>
    </location>
</feature>
<dbReference type="Proteomes" id="UP001341840">
    <property type="component" value="Unassembled WGS sequence"/>
</dbReference>
<dbReference type="EMBL" id="JASCZI010061868">
    <property type="protein sequence ID" value="MED6139659.1"/>
    <property type="molecule type" value="Genomic_DNA"/>
</dbReference>